<feature type="domain" description="Tyrosine-protein kinase G-rich" evidence="3">
    <location>
        <begin position="362"/>
        <end position="441"/>
    </location>
</feature>
<dbReference type="AlphaFoldDB" id="A0A1Z4VSU4"/>
<evidence type="ECO:0000313" key="4">
    <source>
        <dbReference type="EMBL" id="BAZ94706.1"/>
    </source>
</evidence>
<feature type="transmembrane region" description="Helical" evidence="2">
    <location>
        <begin position="422"/>
        <end position="444"/>
    </location>
</feature>
<dbReference type="GO" id="GO:0005886">
    <property type="term" value="C:plasma membrane"/>
    <property type="evidence" value="ECO:0007669"/>
    <property type="project" value="TreeGrafter"/>
</dbReference>
<dbReference type="KEGG" id="ttc:FOKN1_2332"/>
<keyword evidence="2" id="KW-0812">Transmembrane</keyword>
<dbReference type="RefSeq" id="WP_096366774.1">
    <property type="nucleotide sequence ID" value="NZ_AP018052.1"/>
</dbReference>
<evidence type="ECO:0000256" key="2">
    <source>
        <dbReference type="SAM" id="Phobius"/>
    </source>
</evidence>
<feature type="transmembrane region" description="Helical" evidence="2">
    <location>
        <begin position="20"/>
        <end position="38"/>
    </location>
</feature>
<keyword evidence="1" id="KW-0175">Coiled coil</keyword>
<protein>
    <submittedName>
        <fullName evidence="4">Polysaccharide chain length determinant protein</fullName>
    </submittedName>
</protein>
<dbReference type="NCBIfam" id="TIGR03007">
    <property type="entry name" value="pepcterm_ChnLen"/>
    <property type="match status" value="1"/>
</dbReference>
<dbReference type="InterPro" id="IPR032807">
    <property type="entry name" value="GNVR"/>
</dbReference>
<accession>A0A1Z4VSU4</accession>
<reference evidence="4 5" key="1">
    <citation type="submission" date="2017-05" db="EMBL/GenBank/DDBJ databases">
        <title>Thiocyanate degradation by Thiohalobacter thiocyanaticus FOKN1.</title>
        <authorList>
            <person name="Oshiki M."/>
            <person name="Fukushima T."/>
            <person name="Kawano S."/>
            <person name="Nakagawa J."/>
        </authorList>
    </citation>
    <scope>NUCLEOTIDE SEQUENCE [LARGE SCALE GENOMIC DNA]</scope>
    <source>
        <strain evidence="4 5">FOKN1</strain>
    </source>
</reference>
<sequence>MQELLDQLIRYARGMWRYRWMMMAVTWLVCIIGWAAVLRMPDVYQASARVHVDTQSMLRPLLRGLAVDSGAVEQVGLITRTLLSNPNLEQLARMTDLDLRAENPKQMEDLISGLRSKIRIESTRNENLYTISYTDSDRNLAKRVVQSLLTIFVENTLGQSRADTDAAQDFLDRQIAEYESRLREAEDRLAEFKREHVGMMPGEGEDYYKRLESALAEQQNAQLQLRELENRLAAQQRQLQDFEEQTSEFTLYGAGESPERAALDARIRSLEQQLDDLLLRYTNKHPDVIEIQGLIRKLERERAQIKPPSADSGQQANPVYQQLKIMIGETESQIAGLQVRVNEYEERVAKLREMINTIPQVEAELARLNRDYNVNKANYEELLERREAAKLSKQADISADDVKFRVVDPPRVPIEPSGPPRVMFMSIVLGLAFGVGGGIGFLLYQIRPTFEDARLLKELTGHPVFGSVCMIYTDDYLKKRRLALAGLAMATVGLLCLYGLVVTAEILNLNLLRA</sequence>
<proteinExistence type="predicted"/>
<evidence type="ECO:0000259" key="3">
    <source>
        <dbReference type="Pfam" id="PF13807"/>
    </source>
</evidence>
<dbReference type="EMBL" id="AP018052">
    <property type="protein sequence ID" value="BAZ94706.1"/>
    <property type="molecule type" value="Genomic_DNA"/>
</dbReference>
<dbReference type="GO" id="GO:0004713">
    <property type="term" value="F:protein tyrosine kinase activity"/>
    <property type="evidence" value="ECO:0007669"/>
    <property type="project" value="TreeGrafter"/>
</dbReference>
<keyword evidence="2" id="KW-0472">Membrane</keyword>
<feature type="coiled-coil region" evidence="1">
    <location>
        <begin position="327"/>
        <end position="385"/>
    </location>
</feature>
<dbReference type="Pfam" id="PF13807">
    <property type="entry name" value="GNVR"/>
    <property type="match status" value="1"/>
</dbReference>
<dbReference type="PANTHER" id="PTHR32309">
    <property type="entry name" value="TYROSINE-PROTEIN KINASE"/>
    <property type="match status" value="1"/>
</dbReference>
<dbReference type="OrthoDB" id="9795292at2"/>
<dbReference type="InterPro" id="IPR014345">
    <property type="entry name" value="XrtA_polysacc_chain"/>
</dbReference>
<evidence type="ECO:0000256" key="1">
    <source>
        <dbReference type="SAM" id="Coils"/>
    </source>
</evidence>
<feature type="transmembrane region" description="Helical" evidence="2">
    <location>
        <begin position="482"/>
        <end position="501"/>
    </location>
</feature>
<dbReference type="InterPro" id="IPR050445">
    <property type="entry name" value="Bact_polysacc_biosynth/exp"/>
</dbReference>
<dbReference type="Proteomes" id="UP000218765">
    <property type="component" value="Chromosome"/>
</dbReference>
<keyword evidence="5" id="KW-1185">Reference proteome</keyword>
<name>A0A1Z4VSU4_9GAMM</name>
<feature type="coiled-coil region" evidence="1">
    <location>
        <begin position="168"/>
        <end position="280"/>
    </location>
</feature>
<gene>
    <name evidence="4" type="ORF">FOKN1_2332</name>
</gene>
<dbReference type="Gene3D" id="1.10.287.1490">
    <property type="match status" value="1"/>
</dbReference>
<keyword evidence="2" id="KW-1133">Transmembrane helix</keyword>
<organism evidence="4 5">
    <name type="scientific">Thiohalobacter thiocyanaticus</name>
    <dbReference type="NCBI Taxonomy" id="585455"/>
    <lineage>
        <taxon>Bacteria</taxon>
        <taxon>Pseudomonadati</taxon>
        <taxon>Pseudomonadota</taxon>
        <taxon>Gammaproteobacteria</taxon>
        <taxon>Thiohalobacterales</taxon>
        <taxon>Thiohalobacteraceae</taxon>
        <taxon>Thiohalobacter</taxon>
    </lineage>
</organism>
<evidence type="ECO:0000313" key="5">
    <source>
        <dbReference type="Proteomes" id="UP000218765"/>
    </source>
</evidence>
<dbReference type="PANTHER" id="PTHR32309:SF13">
    <property type="entry name" value="FERRIC ENTEROBACTIN TRANSPORT PROTEIN FEPE"/>
    <property type="match status" value="1"/>
</dbReference>